<reference evidence="9 10" key="1">
    <citation type="submission" date="2013-01" db="EMBL/GenBank/DDBJ databases">
        <title>Whole genome shotgun sequence of Gordonia soli NBRC 108243.</title>
        <authorList>
            <person name="Isaki-Nakamura S."/>
            <person name="Hosoyama A."/>
            <person name="Tsuchikane K."/>
            <person name="Ando Y."/>
            <person name="Baba S."/>
            <person name="Ohji S."/>
            <person name="Hamada M."/>
            <person name="Tamura T."/>
            <person name="Yamazoe A."/>
            <person name="Yamazaki S."/>
            <person name="Fujita N."/>
        </authorList>
    </citation>
    <scope>NUCLEOTIDE SEQUENCE [LARGE SCALE GENOMIC DNA]</scope>
    <source>
        <strain evidence="9 10">NBRC 108243</strain>
    </source>
</reference>
<feature type="transmembrane region" description="Helical" evidence="8">
    <location>
        <begin position="72"/>
        <end position="96"/>
    </location>
</feature>
<dbReference type="EMBL" id="BANX01000031">
    <property type="protein sequence ID" value="GAC70055.1"/>
    <property type="molecule type" value="Genomic_DNA"/>
</dbReference>
<name>M0QN15_9ACTN</name>
<feature type="transmembrane region" description="Helical" evidence="8">
    <location>
        <begin position="30"/>
        <end position="52"/>
    </location>
</feature>
<organism evidence="9 10">
    <name type="scientific">Gordonia soli NBRC 108243</name>
    <dbReference type="NCBI Taxonomy" id="1223545"/>
    <lineage>
        <taxon>Bacteria</taxon>
        <taxon>Bacillati</taxon>
        <taxon>Actinomycetota</taxon>
        <taxon>Actinomycetes</taxon>
        <taxon>Mycobacteriales</taxon>
        <taxon>Gordoniaceae</taxon>
        <taxon>Gordonia</taxon>
    </lineage>
</organism>
<comment type="similarity">
    <text evidence="2">Belongs to the CPA3 antiporters (TC 2.A.63) subunit C family.</text>
</comment>
<keyword evidence="5 8" id="KW-1133">Transmembrane helix</keyword>
<dbReference type="Proteomes" id="UP000011666">
    <property type="component" value="Unassembled WGS sequence"/>
</dbReference>
<evidence type="ECO:0000313" key="9">
    <source>
        <dbReference type="EMBL" id="GAC70055.1"/>
    </source>
</evidence>
<feature type="region of interest" description="Disordered" evidence="7">
    <location>
        <begin position="108"/>
        <end position="154"/>
    </location>
</feature>
<keyword evidence="6 8" id="KW-0472">Membrane</keyword>
<dbReference type="Pfam" id="PF00420">
    <property type="entry name" value="Oxidored_q2"/>
    <property type="match status" value="1"/>
</dbReference>
<dbReference type="STRING" id="1223545.GS4_31_00210"/>
<gene>
    <name evidence="9" type="primary">mrpC</name>
    <name evidence="9" type="ORF">GS4_31_00210</name>
</gene>
<evidence type="ECO:0000256" key="4">
    <source>
        <dbReference type="ARBA" id="ARBA00022692"/>
    </source>
</evidence>
<keyword evidence="10" id="KW-1185">Reference proteome</keyword>
<dbReference type="eggNOG" id="COG1006">
    <property type="taxonomic scope" value="Bacteria"/>
</dbReference>
<accession>M0QN15</accession>
<feature type="transmembrane region" description="Helical" evidence="8">
    <location>
        <begin position="6"/>
        <end position="23"/>
    </location>
</feature>
<comment type="caution">
    <text evidence="9">The sequence shown here is derived from an EMBL/GenBank/DDBJ whole genome shotgun (WGS) entry which is preliminary data.</text>
</comment>
<evidence type="ECO:0000256" key="8">
    <source>
        <dbReference type="SAM" id="Phobius"/>
    </source>
</evidence>
<evidence type="ECO:0000256" key="6">
    <source>
        <dbReference type="ARBA" id="ARBA00023136"/>
    </source>
</evidence>
<evidence type="ECO:0000256" key="2">
    <source>
        <dbReference type="ARBA" id="ARBA00010388"/>
    </source>
</evidence>
<evidence type="ECO:0000256" key="3">
    <source>
        <dbReference type="ARBA" id="ARBA00022475"/>
    </source>
</evidence>
<feature type="compositionally biased region" description="Basic and acidic residues" evidence="7">
    <location>
        <begin position="235"/>
        <end position="274"/>
    </location>
</feature>
<sequence>MSVNLGLLIVVGVMAATGVYLLMERSLVRMLFGLLLCGNAINLMIIIISGGMGNPPILGRESENRANDADPLAQAMVLTAIVITMGVAAFILALVYRLFVLNRDDDDLEDDPEDRKIREGSLKNAPDRDRSDDPLTGADTSAGDYFDDAGNPLTPEEFAERHREIIETDLMPTDSDVVDEMVDDVTDETTETADGSPRDPVNPAERHEVADLLVEEDADNQAAVDAAVGSGETPASDRDPENHDPVDPDPENRDREDPDPESHEHRDEDGGDPR</sequence>
<dbReference type="PANTHER" id="PTHR34583:SF2">
    <property type="entry name" value="ANTIPORTER SUBUNIT MNHC2-RELATED"/>
    <property type="match status" value="1"/>
</dbReference>
<dbReference type="GO" id="GO:0005886">
    <property type="term" value="C:plasma membrane"/>
    <property type="evidence" value="ECO:0007669"/>
    <property type="project" value="UniProtKB-SubCell"/>
</dbReference>
<proteinExistence type="inferred from homology"/>
<dbReference type="RefSeq" id="WP_007623731.1">
    <property type="nucleotide sequence ID" value="NZ_BANX01000031.1"/>
</dbReference>
<evidence type="ECO:0000313" key="10">
    <source>
        <dbReference type="Proteomes" id="UP000011666"/>
    </source>
</evidence>
<evidence type="ECO:0000256" key="7">
    <source>
        <dbReference type="SAM" id="MobiDB-lite"/>
    </source>
</evidence>
<protein>
    <submittedName>
        <fullName evidence="9">Na(+)/H(+) antiporter subunit C</fullName>
    </submittedName>
</protein>
<dbReference type="Gene3D" id="1.10.287.3510">
    <property type="match status" value="1"/>
</dbReference>
<dbReference type="PANTHER" id="PTHR34583">
    <property type="entry name" value="ANTIPORTER SUBUNIT MNHC2-RELATED"/>
    <property type="match status" value="1"/>
</dbReference>
<feature type="region of interest" description="Disordered" evidence="7">
    <location>
        <begin position="186"/>
        <end position="274"/>
    </location>
</feature>
<keyword evidence="3" id="KW-1003">Cell membrane</keyword>
<dbReference type="NCBIfam" id="NF005929">
    <property type="entry name" value="PRK07946.1"/>
    <property type="match status" value="1"/>
</dbReference>
<feature type="compositionally biased region" description="Basic and acidic residues" evidence="7">
    <location>
        <begin position="113"/>
        <end position="133"/>
    </location>
</feature>
<dbReference type="InterPro" id="IPR050601">
    <property type="entry name" value="CPA3_antiporter_subunitC"/>
</dbReference>
<evidence type="ECO:0000256" key="1">
    <source>
        <dbReference type="ARBA" id="ARBA00004651"/>
    </source>
</evidence>
<keyword evidence="4 8" id="KW-0812">Transmembrane</keyword>
<dbReference type="InterPro" id="IPR039428">
    <property type="entry name" value="NUOK/Mnh_C1-like"/>
</dbReference>
<dbReference type="OrthoDB" id="9799219at2"/>
<comment type="subcellular location">
    <subcellularLocation>
        <location evidence="1">Cell membrane</location>
        <topology evidence="1">Multi-pass membrane protein</topology>
    </subcellularLocation>
</comment>
<dbReference type="AlphaFoldDB" id="M0QN15"/>
<evidence type="ECO:0000256" key="5">
    <source>
        <dbReference type="ARBA" id="ARBA00022989"/>
    </source>
</evidence>